<organism evidence="2 3">
    <name type="scientific">Actinoallomurus liliacearum</name>
    <dbReference type="NCBI Taxonomy" id="1080073"/>
    <lineage>
        <taxon>Bacteria</taxon>
        <taxon>Bacillati</taxon>
        <taxon>Actinomycetota</taxon>
        <taxon>Actinomycetes</taxon>
        <taxon>Streptosporangiales</taxon>
        <taxon>Thermomonosporaceae</taxon>
        <taxon>Actinoallomurus</taxon>
    </lineage>
</organism>
<evidence type="ECO:0000259" key="1">
    <source>
        <dbReference type="SMART" id="SM00860"/>
    </source>
</evidence>
<accession>A0ABP8TM62</accession>
<keyword evidence="3" id="KW-1185">Reference proteome</keyword>
<proteinExistence type="predicted"/>
<dbReference type="InterPro" id="IPR037883">
    <property type="entry name" value="Knr4/Smi1-like_sf"/>
</dbReference>
<evidence type="ECO:0000313" key="2">
    <source>
        <dbReference type="EMBL" id="GAA4608991.1"/>
    </source>
</evidence>
<evidence type="ECO:0000313" key="3">
    <source>
        <dbReference type="Proteomes" id="UP001500212"/>
    </source>
</evidence>
<protein>
    <recommendedName>
        <fullName evidence="1">Knr4/Smi1-like domain-containing protein</fullName>
    </recommendedName>
</protein>
<feature type="domain" description="Knr4/Smi1-like" evidence="1">
    <location>
        <begin position="30"/>
        <end position="199"/>
    </location>
</feature>
<dbReference type="RefSeq" id="WP_345354905.1">
    <property type="nucleotide sequence ID" value="NZ_BAABHJ010000008.1"/>
</dbReference>
<dbReference type="Proteomes" id="UP001500212">
    <property type="component" value="Unassembled WGS sequence"/>
</dbReference>
<dbReference type="EMBL" id="BAABHJ010000008">
    <property type="protein sequence ID" value="GAA4608991.1"/>
    <property type="molecule type" value="Genomic_DNA"/>
</dbReference>
<dbReference type="SUPFAM" id="SSF160631">
    <property type="entry name" value="SMI1/KNR4-like"/>
    <property type="match status" value="1"/>
</dbReference>
<sequence>MALHPDQSWNRITSWLRQHAPAALATVNAPATEAEIADVRAMMGMPVPDDLIAWWRLANGVSAFPGLAPVPLYTPLPIEEVLRTREMMLSVLGPEPSPRVTELRGEPAGTPYGIGLWLPEWLPIASDHCGYHLFVDLRHGPSHGCVMEYDKYEGVHDGPLWPGTASMPEQAADAIVNGGELRRSRPQATDEGMLEWVVG</sequence>
<dbReference type="Gene3D" id="3.40.1580.10">
    <property type="entry name" value="SMI1/KNR4-like"/>
    <property type="match status" value="1"/>
</dbReference>
<comment type="caution">
    <text evidence="2">The sequence shown here is derived from an EMBL/GenBank/DDBJ whole genome shotgun (WGS) entry which is preliminary data.</text>
</comment>
<gene>
    <name evidence="2" type="ORF">GCM10023195_35810</name>
</gene>
<dbReference type="InterPro" id="IPR018958">
    <property type="entry name" value="Knr4/Smi1-like_dom"/>
</dbReference>
<dbReference type="SMART" id="SM00860">
    <property type="entry name" value="SMI1_KNR4"/>
    <property type="match status" value="1"/>
</dbReference>
<dbReference type="Pfam" id="PF09346">
    <property type="entry name" value="SMI1_KNR4"/>
    <property type="match status" value="1"/>
</dbReference>
<name>A0ABP8TM62_9ACTN</name>
<reference evidence="3" key="1">
    <citation type="journal article" date="2019" name="Int. J. Syst. Evol. Microbiol.">
        <title>The Global Catalogue of Microorganisms (GCM) 10K type strain sequencing project: providing services to taxonomists for standard genome sequencing and annotation.</title>
        <authorList>
            <consortium name="The Broad Institute Genomics Platform"/>
            <consortium name="The Broad Institute Genome Sequencing Center for Infectious Disease"/>
            <person name="Wu L."/>
            <person name="Ma J."/>
        </authorList>
    </citation>
    <scope>NUCLEOTIDE SEQUENCE [LARGE SCALE GENOMIC DNA]</scope>
    <source>
        <strain evidence="3">JCM 17938</strain>
    </source>
</reference>